<evidence type="ECO:0000313" key="2">
    <source>
        <dbReference type="Proteomes" id="UP000053372"/>
    </source>
</evidence>
<sequence length="782" mass="91886">MTDYTFGVRRDNFDDRDYIVVDTLERLKEELAKLQQQGIKIGIWQPNRDKEGEPTNYEVKIYQIDPNQISQAQKEILVPLKPSISSRFSDDTTKINLHLPTKFLLHKSPNNHQLSHNTGQVNILTKALTFNGNNAYIELSDEEIIQKVNFHKFEEFTIELLIKSSSIQTNLHEKYASILEKWDGNIKKGYPFAIRYEKTSGKVVCSRYDGNYNQPQLISKKSIDDGEFHHVVFVKRDYTLYLYIDGELEDKTLDTIHDINSSKEKTQNLSNVYLGCRGNKENLFKGQIYYIHIWKVSFPEDEIKNKYFRITIVPDTEINHKLILNINFLDLSTKLKEVLIQVIDNINQGIEGSENINFFRKKINDYFIETILNVPLNIDTINQDILNLLRIKSKGEKEELLKIVDKYFIDNSKEIKRKILEKIFYPYQLKWHDDNENKNNHYFNIKFLDFNNWSKVKEQSELPSCTTHAAVSLLEYFERKASGRYQDYSSLFLYVVAFYLSSKASDNNDGLSIREVMSAMITFGVPPEKYFPYNNLKKYFPDLIREEQEKQQQNTNSTENVIHNKTSDFYPLPFIYSLAQKYKAKSYFRLDNPNINSKLDLLDSIKIFIYTGFPPMFGFQFSQEARKFSEQHQGDISFYTDEGQLNNHAVVAVGYDDDKKIEIDLYSQSQNLQCLNNNYIQINIESKENKKEIKIIKGHNFIYQDKDNKIYTKGAFKIRNSWGKEWGDEGYGWLPYIYVLTGLTFDWWSMLKAEWFDTDYFGLQLEDLSSGEPDESKTPQTR</sequence>
<dbReference type="PROSITE" id="PS00639">
    <property type="entry name" value="THIOL_PROTEASE_HIS"/>
    <property type="match status" value="1"/>
</dbReference>
<name>A0A0V7ZY03_9CYAN</name>
<dbReference type="CDD" id="cd02619">
    <property type="entry name" value="Peptidase_C1"/>
    <property type="match status" value="1"/>
</dbReference>
<dbReference type="EMBL" id="LMTZ01000024">
    <property type="protein sequence ID" value="KST69468.1"/>
    <property type="molecule type" value="Genomic_DNA"/>
</dbReference>
<organism evidence="1 2">
    <name type="scientific">Mastigocoleus testarum BC008</name>
    <dbReference type="NCBI Taxonomy" id="371196"/>
    <lineage>
        <taxon>Bacteria</taxon>
        <taxon>Bacillati</taxon>
        <taxon>Cyanobacteriota</taxon>
        <taxon>Cyanophyceae</taxon>
        <taxon>Nostocales</taxon>
        <taxon>Hapalosiphonaceae</taxon>
        <taxon>Mastigocoleus</taxon>
    </lineage>
</organism>
<reference evidence="1 2" key="1">
    <citation type="journal article" date="2015" name="Genome Announc.">
        <title>Draft Genome of the Euendolithic (true boring) Cyanobacterium Mastigocoleus testarum strain BC008.</title>
        <authorList>
            <person name="Guida B.S."/>
            <person name="Garcia-Pichel F."/>
        </authorList>
    </citation>
    <scope>NUCLEOTIDE SEQUENCE [LARGE SCALE GENOMIC DNA]</scope>
    <source>
        <strain evidence="1 2">BC008</strain>
    </source>
</reference>
<accession>A0A0V7ZY03</accession>
<comment type="caution">
    <text evidence="1">The sequence shown here is derived from an EMBL/GenBank/DDBJ whole genome shotgun (WGS) entry which is preliminary data.</text>
</comment>
<dbReference type="InterPro" id="IPR025660">
    <property type="entry name" value="Pept_his_AS"/>
</dbReference>
<dbReference type="SUPFAM" id="SSF49899">
    <property type="entry name" value="Concanavalin A-like lectins/glucanases"/>
    <property type="match status" value="1"/>
</dbReference>
<dbReference type="Gene3D" id="2.60.120.200">
    <property type="match status" value="1"/>
</dbReference>
<dbReference type="RefSeq" id="WP_027841437.1">
    <property type="nucleotide sequence ID" value="NZ_LMTZ01000024.1"/>
</dbReference>
<dbReference type="Gene3D" id="3.90.70.10">
    <property type="entry name" value="Cysteine proteinases"/>
    <property type="match status" value="1"/>
</dbReference>
<evidence type="ECO:0008006" key="3">
    <source>
        <dbReference type="Google" id="ProtNLM"/>
    </source>
</evidence>
<evidence type="ECO:0000313" key="1">
    <source>
        <dbReference type="EMBL" id="KST69468.1"/>
    </source>
</evidence>
<protein>
    <recommendedName>
        <fullName evidence="3">Peptidase C1A papain C-terminal domain-containing protein</fullName>
    </recommendedName>
</protein>
<dbReference type="Pfam" id="PF13385">
    <property type="entry name" value="Laminin_G_3"/>
    <property type="match status" value="1"/>
</dbReference>
<dbReference type="Proteomes" id="UP000053372">
    <property type="component" value="Unassembled WGS sequence"/>
</dbReference>
<dbReference type="InterPro" id="IPR013320">
    <property type="entry name" value="ConA-like_dom_sf"/>
</dbReference>
<dbReference type="OrthoDB" id="3648721at2"/>
<dbReference type="InterPro" id="IPR038765">
    <property type="entry name" value="Papain-like_cys_pep_sf"/>
</dbReference>
<dbReference type="SUPFAM" id="SSF54001">
    <property type="entry name" value="Cysteine proteinases"/>
    <property type="match status" value="1"/>
</dbReference>
<keyword evidence="2" id="KW-1185">Reference proteome</keyword>
<proteinExistence type="predicted"/>
<dbReference type="AlphaFoldDB" id="A0A0V7ZY03"/>
<gene>
    <name evidence="1" type="ORF">BC008_35705</name>
</gene>